<protein>
    <recommendedName>
        <fullName evidence="4">Outer membrane lipoprotein carrier protein LolA</fullName>
    </recommendedName>
</protein>
<reference evidence="2" key="2">
    <citation type="submission" date="2022-12" db="EMBL/GenBank/DDBJ databases">
        <authorList>
            <person name="Sun Q."/>
            <person name="Kim S."/>
        </authorList>
    </citation>
    <scope>NUCLEOTIDE SEQUENCE</scope>
    <source>
        <strain evidence="2">KCTC 12343</strain>
    </source>
</reference>
<evidence type="ECO:0000313" key="3">
    <source>
        <dbReference type="Proteomes" id="UP000628442"/>
    </source>
</evidence>
<feature type="signal peptide" evidence="1">
    <location>
        <begin position="1"/>
        <end position="35"/>
    </location>
</feature>
<organism evidence="2 3">
    <name type="scientific">Pseudoduganella albidiflava</name>
    <dbReference type="NCBI Taxonomy" id="321983"/>
    <lineage>
        <taxon>Bacteria</taxon>
        <taxon>Pseudomonadati</taxon>
        <taxon>Pseudomonadota</taxon>
        <taxon>Betaproteobacteria</taxon>
        <taxon>Burkholderiales</taxon>
        <taxon>Oxalobacteraceae</taxon>
        <taxon>Telluria group</taxon>
        <taxon>Pseudoduganella</taxon>
    </lineage>
</organism>
<dbReference type="EMBL" id="BMWV01000017">
    <property type="protein sequence ID" value="GGY63798.1"/>
    <property type="molecule type" value="Genomic_DNA"/>
</dbReference>
<comment type="caution">
    <text evidence="2">The sequence shown here is derived from an EMBL/GenBank/DDBJ whole genome shotgun (WGS) entry which is preliminary data.</text>
</comment>
<evidence type="ECO:0008006" key="4">
    <source>
        <dbReference type="Google" id="ProtNLM"/>
    </source>
</evidence>
<proteinExistence type="predicted"/>
<evidence type="ECO:0000313" key="2">
    <source>
        <dbReference type="EMBL" id="GGY63798.1"/>
    </source>
</evidence>
<accession>A0AA87XX58</accession>
<dbReference type="AlphaFoldDB" id="A0AA87XX58"/>
<reference evidence="2" key="1">
    <citation type="journal article" date="2014" name="Int. J. Syst. Evol. Microbiol.">
        <title>Complete genome sequence of Corynebacterium casei LMG S-19264T (=DSM 44701T), isolated from a smear-ripened cheese.</title>
        <authorList>
            <consortium name="US DOE Joint Genome Institute (JGI-PGF)"/>
            <person name="Walter F."/>
            <person name="Albersmeier A."/>
            <person name="Kalinowski J."/>
            <person name="Ruckert C."/>
        </authorList>
    </citation>
    <scope>NUCLEOTIDE SEQUENCE</scope>
    <source>
        <strain evidence="2">KCTC 12343</strain>
    </source>
</reference>
<gene>
    <name evidence="2" type="ORF">GCM10007387_52850</name>
</gene>
<feature type="chain" id="PRO_5041738745" description="Outer membrane lipoprotein carrier protein LolA" evidence="1">
    <location>
        <begin position="36"/>
        <end position="241"/>
    </location>
</feature>
<name>A0AA87XX58_9BURK</name>
<evidence type="ECO:0000256" key="1">
    <source>
        <dbReference type="SAM" id="SignalP"/>
    </source>
</evidence>
<keyword evidence="1" id="KW-0732">Signal</keyword>
<sequence length="241" mass="26006">MASFAVLSFFTRKGPMNKRFIAILLAGLLSASAWSADAGAGVSADRPAAPAGRPLVVDQPYSATHTLTMRRQQRGGAEATHRTVTKLYRDSAGRARRDLLDGEGNPTHSFIIDTDGAVIVLDHRNRLVTRRAARRVAPVIDMSAPALRKAEARPPVESLGERDIEGVTATGESTRQRIRTAAGSFEIVTESWTSKELGLTLHVRNSDPKGESVIAISDLERGEPDPALFAAPEDYQVKPEA</sequence>
<dbReference type="Proteomes" id="UP000628442">
    <property type="component" value="Unassembled WGS sequence"/>
</dbReference>